<dbReference type="PANTHER" id="PTHR11579:SF0">
    <property type="entry name" value="PROTEIN-L-ISOASPARTATE(D-ASPARTATE) O-METHYLTRANSFERASE"/>
    <property type="match status" value="1"/>
</dbReference>
<dbReference type="SUPFAM" id="SSF53335">
    <property type="entry name" value="S-adenosyl-L-methionine-dependent methyltransferases"/>
    <property type="match status" value="1"/>
</dbReference>
<dbReference type="RefSeq" id="WP_149816376.1">
    <property type="nucleotide sequence ID" value="NZ_VUOA01000016.1"/>
</dbReference>
<evidence type="ECO:0000256" key="6">
    <source>
        <dbReference type="ARBA" id="ARBA00022603"/>
    </source>
</evidence>
<organism evidence="12 13">
    <name type="scientific">Salinarimonas soli</name>
    <dbReference type="NCBI Taxonomy" id="1638099"/>
    <lineage>
        <taxon>Bacteria</taxon>
        <taxon>Pseudomonadati</taxon>
        <taxon>Pseudomonadota</taxon>
        <taxon>Alphaproteobacteria</taxon>
        <taxon>Hyphomicrobiales</taxon>
        <taxon>Salinarimonadaceae</taxon>
        <taxon>Salinarimonas</taxon>
    </lineage>
</organism>
<comment type="similarity">
    <text evidence="2">Belongs to the methyltransferase superfamily. L-isoaspartyl/D-aspartyl protein methyltransferase family.</text>
</comment>
<accession>A0A5B2VGN1</accession>
<evidence type="ECO:0000256" key="4">
    <source>
        <dbReference type="ARBA" id="ARBA00013346"/>
    </source>
</evidence>
<dbReference type="InterPro" id="IPR029063">
    <property type="entry name" value="SAM-dependent_MTases_sf"/>
</dbReference>
<dbReference type="EC" id="2.1.1.77" evidence="3"/>
<evidence type="ECO:0000256" key="3">
    <source>
        <dbReference type="ARBA" id="ARBA00011890"/>
    </source>
</evidence>
<dbReference type="InterPro" id="IPR000682">
    <property type="entry name" value="PCMT"/>
</dbReference>
<dbReference type="EMBL" id="VUOA01000016">
    <property type="protein sequence ID" value="KAA2238044.1"/>
    <property type="molecule type" value="Genomic_DNA"/>
</dbReference>
<evidence type="ECO:0000256" key="11">
    <source>
        <dbReference type="ARBA" id="ARBA00031350"/>
    </source>
</evidence>
<dbReference type="AlphaFoldDB" id="A0A5B2VGN1"/>
<reference evidence="12 13" key="2">
    <citation type="submission" date="2019-09" db="EMBL/GenBank/DDBJ databases">
        <authorList>
            <person name="Jin C."/>
        </authorList>
    </citation>
    <scope>NUCLEOTIDE SEQUENCE [LARGE SCALE GENOMIC DNA]</scope>
    <source>
        <strain evidence="12 13">BN140002</strain>
    </source>
</reference>
<evidence type="ECO:0000256" key="8">
    <source>
        <dbReference type="ARBA" id="ARBA00022691"/>
    </source>
</evidence>
<dbReference type="Gene3D" id="3.40.50.150">
    <property type="entry name" value="Vaccinia Virus protein VP39"/>
    <property type="match status" value="1"/>
</dbReference>
<protein>
    <recommendedName>
        <fullName evidence="4">Protein-L-isoaspartate O-methyltransferase</fullName>
        <ecNumber evidence="3">2.1.1.77</ecNumber>
    </recommendedName>
    <alternativeName>
        <fullName evidence="11">L-isoaspartyl protein carboxyl methyltransferase</fullName>
    </alternativeName>
    <alternativeName>
        <fullName evidence="9">Protein L-isoaspartyl methyltransferase</fullName>
    </alternativeName>
    <alternativeName>
        <fullName evidence="10">Protein-beta-aspartate methyltransferase</fullName>
    </alternativeName>
</protein>
<evidence type="ECO:0000256" key="2">
    <source>
        <dbReference type="ARBA" id="ARBA00005369"/>
    </source>
</evidence>
<keyword evidence="5" id="KW-0963">Cytoplasm</keyword>
<dbReference type="GO" id="GO:0004719">
    <property type="term" value="F:protein-L-isoaspartate (D-aspartate) O-methyltransferase activity"/>
    <property type="evidence" value="ECO:0007669"/>
    <property type="project" value="UniProtKB-EC"/>
</dbReference>
<dbReference type="OrthoDB" id="9807766at2"/>
<keyword evidence="6 12" id="KW-0489">Methyltransferase</keyword>
<evidence type="ECO:0000256" key="1">
    <source>
        <dbReference type="ARBA" id="ARBA00004496"/>
    </source>
</evidence>
<proteinExistence type="inferred from homology"/>
<dbReference type="CDD" id="cd02440">
    <property type="entry name" value="AdoMet_MTases"/>
    <property type="match status" value="1"/>
</dbReference>
<gene>
    <name evidence="12" type="ORF">F0L46_07170</name>
</gene>
<keyword evidence="13" id="KW-1185">Reference proteome</keyword>
<evidence type="ECO:0000256" key="9">
    <source>
        <dbReference type="ARBA" id="ARBA00030757"/>
    </source>
</evidence>
<dbReference type="GO" id="GO:0005737">
    <property type="term" value="C:cytoplasm"/>
    <property type="evidence" value="ECO:0007669"/>
    <property type="project" value="UniProtKB-SubCell"/>
</dbReference>
<dbReference type="Pfam" id="PF01135">
    <property type="entry name" value="PCMT"/>
    <property type="match status" value="1"/>
</dbReference>
<dbReference type="GO" id="GO:0032259">
    <property type="term" value="P:methylation"/>
    <property type="evidence" value="ECO:0007669"/>
    <property type="project" value="UniProtKB-KW"/>
</dbReference>
<reference evidence="12 13" key="1">
    <citation type="submission" date="2019-09" db="EMBL/GenBank/DDBJ databases">
        <title>Salinarimonas rosea gen. nov., sp. nov., a new member of the a-2 subgroup of the Proteobacteria.</title>
        <authorList>
            <person name="Liu J."/>
        </authorList>
    </citation>
    <scope>NUCLEOTIDE SEQUENCE [LARGE SCALE GENOMIC DNA]</scope>
    <source>
        <strain evidence="12 13">BN140002</strain>
    </source>
</reference>
<evidence type="ECO:0000256" key="7">
    <source>
        <dbReference type="ARBA" id="ARBA00022679"/>
    </source>
</evidence>
<comment type="subcellular location">
    <subcellularLocation>
        <location evidence="1">Cytoplasm</location>
    </subcellularLocation>
</comment>
<dbReference type="PANTHER" id="PTHR11579">
    <property type="entry name" value="PROTEIN-L-ISOASPARTATE O-METHYLTRANSFERASE"/>
    <property type="match status" value="1"/>
</dbReference>
<evidence type="ECO:0000313" key="13">
    <source>
        <dbReference type="Proteomes" id="UP000323142"/>
    </source>
</evidence>
<keyword evidence="8" id="KW-0949">S-adenosyl-L-methionine</keyword>
<keyword evidence="7 12" id="KW-0808">Transferase</keyword>
<evidence type="ECO:0000256" key="5">
    <source>
        <dbReference type="ARBA" id="ARBA00022490"/>
    </source>
</evidence>
<sequence>MPAGIETRRRAYADAVTHAAGVASPRLHAAFASVPRERFLAPPPWTVFEPGDLAPKVTFDPADLYQDALVAIDPARRINNGQPSLHARWLAAVDPRPGDRVVQIGAGTGYYTALLAELVRPTGRIDAYEIEADLAEIARANLRPYADVTVHAASAVGVPLPPADVIYVSAAASVPAAAWLDALAPGGRLVMPWEPVAGLGGVTLLVRRETSGFSAVPTTLVGFIPCQGLDERPRARVHPDALLATRSLWRVAERAPDEAATAVFTDLWFSSSPLG</sequence>
<dbReference type="Proteomes" id="UP000323142">
    <property type="component" value="Unassembled WGS sequence"/>
</dbReference>
<evidence type="ECO:0000313" key="12">
    <source>
        <dbReference type="EMBL" id="KAA2238044.1"/>
    </source>
</evidence>
<comment type="caution">
    <text evidence="12">The sequence shown here is derived from an EMBL/GenBank/DDBJ whole genome shotgun (WGS) entry which is preliminary data.</text>
</comment>
<evidence type="ECO:0000256" key="10">
    <source>
        <dbReference type="ARBA" id="ARBA00031323"/>
    </source>
</evidence>
<name>A0A5B2VGN1_9HYPH</name>